<dbReference type="AlphaFoldDB" id="I3UVF4"/>
<accession>I3UVF4</accession>
<organism evidence="1 2">
    <name type="scientific">Pseudomonas putida ND6</name>
    <dbReference type="NCBI Taxonomy" id="231023"/>
    <lineage>
        <taxon>Bacteria</taxon>
        <taxon>Pseudomonadati</taxon>
        <taxon>Pseudomonadota</taxon>
        <taxon>Gammaproteobacteria</taxon>
        <taxon>Pseudomonadales</taxon>
        <taxon>Pseudomonadaceae</taxon>
        <taxon>Pseudomonas</taxon>
    </lineage>
</organism>
<proteinExistence type="predicted"/>
<gene>
    <name evidence="1" type="ORF">YSA_05006</name>
</gene>
<dbReference type="HOGENOM" id="CLU_3172233_0_0_6"/>
<dbReference type="EMBL" id="CP003588">
    <property type="protein sequence ID" value="AFK69475.1"/>
    <property type="molecule type" value="Genomic_DNA"/>
</dbReference>
<evidence type="ECO:0000313" key="1">
    <source>
        <dbReference type="EMBL" id="AFK69475.1"/>
    </source>
</evidence>
<sequence>MLNQYEKLGRGTLKRLELPQREANCLADLTKPLRSFVSVSCVHFLSE</sequence>
<protein>
    <submittedName>
        <fullName evidence="1">Uncharacterized protein</fullName>
    </submittedName>
</protein>
<dbReference type="KEGG" id="ppi:YSA_05006"/>
<dbReference type="Proteomes" id="UP000005268">
    <property type="component" value="Chromosome"/>
</dbReference>
<name>I3UVF4_PSEPU</name>
<evidence type="ECO:0000313" key="2">
    <source>
        <dbReference type="Proteomes" id="UP000005268"/>
    </source>
</evidence>
<reference evidence="1 2" key="1">
    <citation type="journal article" date="2012" name="J. Bacteriol.">
        <title>Complete Genome Sequence of the Naphthalene-Degrading Pseudomonas putida Strain ND6.</title>
        <authorList>
            <person name="Li S."/>
            <person name="Zhao H."/>
            <person name="Li Y."/>
            <person name="Niu S."/>
            <person name="Cai B."/>
        </authorList>
    </citation>
    <scope>NUCLEOTIDE SEQUENCE [LARGE SCALE GENOMIC DNA]</scope>
    <source>
        <strain evidence="1 2">ND6</strain>
    </source>
</reference>